<proteinExistence type="predicted"/>
<dbReference type="Pfam" id="PF04577">
    <property type="entry name" value="Glyco_transf_61"/>
    <property type="match status" value="1"/>
</dbReference>
<evidence type="ECO:0000259" key="1">
    <source>
        <dbReference type="Pfam" id="PF04577"/>
    </source>
</evidence>
<dbReference type="Proteomes" id="UP000503222">
    <property type="component" value="Chromosome"/>
</dbReference>
<dbReference type="GO" id="GO:0016757">
    <property type="term" value="F:glycosyltransferase activity"/>
    <property type="evidence" value="ECO:0007669"/>
    <property type="project" value="InterPro"/>
</dbReference>
<gene>
    <name evidence="2" type="ORF">G7077_03160</name>
</gene>
<evidence type="ECO:0000313" key="3">
    <source>
        <dbReference type="Proteomes" id="UP000503222"/>
    </source>
</evidence>
<keyword evidence="2" id="KW-0808">Transferase</keyword>
<keyword evidence="3" id="KW-1185">Reference proteome</keyword>
<dbReference type="AlphaFoldDB" id="A0A6G7YMU2"/>
<dbReference type="EMBL" id="CP049869">
    <property type="protein sequence ID" value="QIK78058.1"/>
    <property type="molecule type" value="Genomic_DNA"/>
</dbReference>
<reference evidence="2 3" key="1">
    <citation type="submission" date="2020-03" db="EMBL/GenBank/DDBJ databases">
        <title>Sphingomonas sp. nov., isolated from fish.</title>
        <authorList>
            <person name="Hyun D.-W."/>
            <person name="Bae J.-W."/>
        </authorList>
    </citation>
    <scope>NUCLEOTIDE SEQUENCE [LARGE SCALE GENOMIC DNA]</scope>
    <source>
        <strain evidence="2 3">HDW15B</strain>
    </source>
</reference>
<accession>A0A6G7YMU2</accession>
<dbReference type="KEGG" id="spii:G7077_03160"/>
<sequence length="375" mass="41660">MDWPEIIELQDITIGPLVGPSSKGSLTVEASPPSPALQHYRYGKAESALTILPLNDAKATTIVEEPVIYGGLMFRHFGHALTESIHRLWPRYALKELHSAKVAFNLVNNTKIMPYMTEALNFHGFSKSHVIPITEPIRFRRLFVGQQARTLAGPTTFPGYQSMLDRELSWRLPPPSGSRRLYISRLRHQHSGSFYGESFVEKALQKAGFEVVYPEDLSLTQLVEALRSAELAIFAEGSAIHALELCGSAVPDTAIISRRPASMRRFSPLLQDICERWLISDHVLAQAGLSMDRKKHSAVLALPALMRDLGRFAGLGNTWDDQAEIMAAAIDQDVCSHIQDSRVDRTDDYEVRAARLGSFVHEVSSGRAASDAFLI</sequence>
<dbReference type="InterPro" id="IPR049625">
    <property type="entry name" value="Glyco_transf_61_cat"/>
</dbReference>
<name>A0A6G7YMU2_9SPHN</name>
<organism evidence="2 3">
    <name type="scientific">Sphingomonas piscis</name>
    <dbReference type="NCBI Taxonomy" id="2714943"/>
    <lineage>
        <taxon>Bacteria</taxon>
        <taxon>Pseudomonadati</taxon>
        <taxon>Pseudomonadota</taxon>
        <taxon>Alphaproteobacteria</taxon>
        <taxon>Sphingomonadales</taxon>
        <taxon>Sphingomonadaceae</taxon>
        <taxon>Sphingomonas</taxon>
    </lineage>
</organism>
<evidence type="ECO:0000313" key="2">
    <source>
        <dbReference type="EMBL" id="QIK78058.1"/>
    </source>
</evidence>
<dbReference type="RefSeq" id="WP_166410452.1">
    <property type="nucleotide sequence ID" value="NZ_CP049869.1"/>
</dbReference>
<feature type="domain" description="Glycosyltransferase 61 catalytic" evidence="1">
    <location>
        <begin position="77"/>
        <end position="243"/>
    </location>
</feature>
<protein>
    <submittedName>
        <fullName evidence="2">Glycosyltransferase family 61 protein</fullName>
    </submittedName>
</protein>